<comment type="caution">
    <text evidence="2">The sequence shown here is derived from an EMBL/GenBank/DDBJ whole genome shotgun (WGS) entry which is preliminary data.</text>
</comment>
<reference evidence="2" key="1">
    <citation type="submission" date="2020-10" db="EMBL/GenBank/DDBJ databases">
        <authorList>
            <person name="Gilroy R."/>
        </authorList>
    </citation>
    <scope>NUCLEOTIDE SEQUENCE</scope>
    <source>
        <strain evidence="2">17213</strain>
    </source>
</reference>
<organism evidence="2 3">
    <name type="scientific">Candidatus Avisuccinivibrio stercorigallinarum</name>
    <dbReference type="NCBI Taxonomy" id="2840704"/>
    <lineage>
        <taxon>Bacteria</taxon>
        <taxon>Pseudomonadati</taxon>
        <taxon>Pseudomonadota</taxon>
        <taxon>Gammaproteobacteria</taxon>
        <taxon>Aeromonadales</taxon>
        <taxon>Succinivibrionaceae</taxon>
        <taxon>Succinivibrionaceae incertae sedis</taxon>
        <taxon>Candidatus Avisuccinivibrio</taxon>
    </lineage>
</organism>
<feature type="domain" description="AAA-ATPase-like" evidence="1">
    <location>
        <begin position="19"/>
        <end position="218"/>
    </location>
</feature>
<gene>
    <name evidence="2" type="ORF">IAB19_08575</name>
</gene>
<dbReference type="Pfam" id="PF09820">
    <property type="entry name" value="AAA-ATPase_like"/>
    <property type="match status" value="1"/>
</dbReference>
<dbReference type="SUPFAM" id="SSF52540">
    <property type="entry name" value="P-loop containing nucleoside triphosphate hydrolases"/>
    <property type="match status" value="1"/>
</dbReference>
<reference evidence="2" key="2">
    <citation type="journal article" date="2021" name="PeerJ">
        <title>Extensive microbial diversity within the chicken gut microbiome revealed by metagenomics and culture.</title>
        <authorList>
            <person name="Gilroy R."/>
            <person name="Ravi A."/>
            <person name="Getino M."/>
            <person name="Pursley I."/>
            <person name="Horton D.L."/>
            <person name="Alikhan N.F."/>
            <person name="Baker D."/>
            <person name="Gharbi K."/>
            <person name="Hall N."/>
            <person name="Watson M."/>
            <person name="Adriaenssens E.M."/>
            <person name="Foster-Nyarko E."/>
            <person name="Jarju S."/>
            <person name="Secka A."/>
            <person name="Antonio M."/>
            <person name="Oren A."/>
            <person name="Chaudhuri R.R."/>
            <person name="La Ragione R."/>
            <person name="Hildebrand F."/>
            <person name="Pallen M.J."/>
        </authorList>
    </citation>
    <scope>NUCLEOTIDE SEQUENCE</scope>
    <source>
        <strain evidence="2">17213</strain>
    </source>
</reference>
<name>A0A9D9DB23_9GAMM</name>
<proteinExistence type="predicted"/>
<evidence type="ECO:0000313" key="2">
    <source>
        <dbReference type="EMBL" id="MBO8416419.1"/>
    </source>
</evidence>
<dbReference type="InterPro" id="IPR027417">
    <property type="entry name" value="P-loop_NTPase"/>
</dbReference>
<dbReference type="PANTHER" id="PTHR34825:SF1">
    <property type="entry name" value="AAA-ATPASE-LIKE DOMAIN-CONTAINING PROTEIN"/>
    <property type="match status" value="1"/>
</dbReference>
<dbReference type="InterPro" id="IPR018631">
    <property type="entry name" value="AAA-ATPase-like_dom"/>
</dbReference>
<dbReference type="PANTHER" id="PTHR34825">
    <property type="entry name" value="CONSERVED PROTEIN, WITH A WEAK D-GALACTARATE DEHYDRATASE/ALTRONATE HYDROLASE DOMAIN"/>
    <property type="match status" value="1"/>
</dbReference>
<evidence type="ECO:0000259" key="1">
    <source>
        <dbReference type="Pfam" id="PF09820"/>
    </source>
</evidence>
<sequence>MADDTEFTDLINTLPTGASFAFLRMTNKIYVDKTDQVFALASVTGGCYFLSRPRRFGKSTLVNTLQELFEHGTQPYDGHASYFKGLAIDGQWQEKPGACQVVHWDFSACHTIHTANQWENDLMLRIGALAERLNIQIKPEYKNNFTWMIKDFLQKAEYSSLVLLIDEYDAPLIYARSTEEIKAFLAVMQNFYAIIKSYSEKFRFIFITGVLGFRATPLFREGNFIRDISQNPLFADICGYSTEDLKTHFAAHLRYAAAVRNNTTKAQISTADTDKLAAEMTQWYGGFYFAEDAASAVLSTWSVLSFFNNPRYSLTTYWNETWGDFNELMRKKLLKENLLTALRALTANEALDVSRSDFNDPSTLDRINVYVLLFQTGYLTFKAGIGLAQESSTGIFPLCMPNKEAAASLPKLMARAIFSDNGWRFSFAYYQLGFIKAVQAADLDQICCLLTELLQPVDYKPIELTGESIITALTGFFILSCGFSVRVNEHQLSGSPALRADSRSLQKSLILEFRCSSSDREEDLNQSLQQALEQLKSRQYSEPLCQYPDRLRLALVYSSVSRQFARAALAD</sequence>
<dbReference type="Proteomes" id="UP000823631">
    <property type="component" value="Unassembled WGS sequence"/>
</dbReference>
<accession>A0A9D9DB23</accession>
<dbReference type="AlphaFoldDB" id="A0A9D9DB23"/>
<protein>
    <submittedName>
        <fullName evidence="2">AAA family ATPase</fullName>
    </submittedName>
</protein>
<dbReference type="EMBL" id="JADINH010000174">
    <property type="protein sequence ID" value="MBO8416419.1"/>
    <property type="molecule type" value="Genomic_DNA"/>
</dbReference>
<evidence type="ECO:0000313" key="3">
    <source>
        <dbReference type="Proteomes" id="UP000823631"/>
    </source>
</evidence>